<dbReference type="InterPro" id="IPR036629">
    <property type="entry name" value="YjbJ_sf"/>
</dbReference>
<evidence type="ECO:0000256" key="2">
    <source>
        <dbReference type="SAM" id="MobiDB-lite"/>
    </source>
</evidence>
<feature type="domain" description="CsbD-like" evidence="3">
    <location>
        <begin position="4"/>
        <end position="56"/>
    </location>
</feature>
<dbReference type="Proteomes" id="UP000249065">
    <property type="component" value="Unassembled WGS sequence"/>
</dbReference>
<protein>
    <submittedName>
        <fullName evidence="4">CsbD family protein</fullName>
    </submittedName>
</protein>
<dbReference type="RefSeq" id="WP_111472907.1">
    <property type="nucleotide sequence ID" value="NZ_QLIX01000066.1"/>
</dbReference>
<dbReference type="EMBL" id="QLIX01000066">
    <property type="protein sequence ID" value="RAI54068.1"/>
    <property type="molecule type" value="Genomic_DNA"/>
</dbReference>
<comment type="similarity">
    <text evidence="1">Belongs to the UPF0337 (CsbD) family.</text>
</comment>
<evidence type="ECO:0000256" key="1">
    <source>
        <dbReference type="ARBA" id="ARBA00009129"/>
    </source>
</evidence>
<feature type="region of interest" description="Disordered" evidence="2">
    <location>
        <begin position="28"/>
        <end position="60"/>
    </location>
</feature>
<dbReference type="InterPro" id="IPR050423">
    <property type="entry name" value="UPF0337_stress_rsp"/>
</dbReference>
<organism evidence="4 5">
    <name type="scientific">Roseicella frigidaeris</name>
    <dbReference type="NCBI Taxonomy" id="2230885"/>
    <lineage>
        <taxon>Bacteria</taxon>
        <taxon>Pseudomonadati</taxon>
        <taxon>Pseudomonadota</taxon>
        <taxon>Alphaproteobacteria</taxon>
        <taxon>Acetobacterales</taxon>
        <taxon>Roseomonadaceae</taxon>
        <taxon>Roseicella</taxon>
    </lineage>
</organism>
<gene>
    <name evidence="4" type="ORF">DOO78_26635</name>
</gene>
<dbReference type="OrthoDB" id="9796058at2"/>
<evidence type="ECO:0000313" key="5">
    <source>
        <dbReference type="Proteomes" id="UP000249065"/>
    </source>
</evidence>
<keyword evidence="5" id="KW-1185">Reference proteome</keyword>
<dbReference type="AlphaFoldDB" id="A0A327M1X6"/>
<dbReference type="PANTHER" id="PTHR34977">
    <property type="entry name" value="UPF0337 PROTEIN YJBJ"/>
    <property type="match status" value="1"/>
</dbReference>
<proteinExistence type="inferred from homology"/>
<sequence>MDSDRIAGSAKQVKGSIKEAIGKLTGDTKTQAEGAAEKVEGKVQNTAGGAKDAVRDATDK</sequence>
<dbReference type="Pfam" id="PF05532">
    <property type="entry name" value="CsbD"/>
    <property type="match status" value="1"/>
</dbReference>
<dbReference type="Gene3D" id="1.10.1470.10">
    <property type="entry name" value="YjbJ"/>
    <property type="match status" value="1"/>
</dbReference>
<name>A0A327M1X6_9PROT</name>
<evidence type="ECO:0000259" key="3">
    <source>
        <dbReference type="Pfam" id="PF05532"/>
    </source>
</evidence>
<accession>A0A327M1X6</accession>
<reference evidence="5" key="1">
    <citation type="submission" date="2018-06" db="EMBL/GenBank/DDBJ databases">
        <authorList>
            <person name="Khan S.A."/>
        </authorList>
    </citation>
    <scope>NUCLEOTIDE SEQUENCE [LARGE SCALE GENOMIC DNA]</scope>
    <source>
        <strain evidence="5">DB-1506</strain>
    </source>
</reference>
<dbReference type="PANTHER" id="PTHR34977:SF1">
    <property type="entry name" value="UPF0337 PROTEIN YJBJ"/>
    <property type="match status" value="1"/>
</dbReference>
<dbReference type="SUPFAM" id="SSF69047">
    <property type="entry name" value="Hypothetical protein YjbJ"/>
    <property type="match status" value="1"/>
</dbReference>
<comment type="caution">
    <text evidence="4">The sequence shown here is derived from an EMBL/GenBank/DDBJ whole genome shotgun (WGS) entry which is preliminary data.</text>
</comment>
<evidence type="ECO:0000313" key="4">
    <source>
        <dbReference type="EMBL" id="RAI54068.1"/>
    </source>
</evidence>
<dbReference type="InterPro" id="IPR008462">
    <property type="entry name" value="CsbD"/>
</dbReference>